<dbReference type="EMBL" id="JANIEX010000007">
    <property type="protein sequence ID" value="KAJ3576643.1"/>
    <property type="molecule type" value="Genomic_DNA"/>
</dbReference>
<gene>
    <name evidence="1" type="ORF">NP233_g273</name>
</gene>
<accession>A0AAD5W4G6</accession>
<sequence length="96" mass="10038">MFLSVPRVRRLGALFQLVKANVAPGTSTTTIAYFGKTKSDEWKLTCGLGSHQTIQDKGDARIASLLPFGVNIATISSSSGISSIKSTFTTVASTAG</sequence>
<keyword evidence="2" id="KW-1185">Reference proteome</keyword>
<comment type="caution">
    <text evidence="1">The sequence shown here is derived from an EMBL/GenBank/DDBJ whole genome shotgun (WGS) entry which is preliminary data.</text>
</comment>
<dbReference type="Proteomes" id="UP001213000">
    <property type="component" value="Unassembled WGS sequence"/>
</dbReference>
<reference evidence="1" key="1">
    <citation type="submission" date="2022-07" db="EMBL/GenBank/DDBJ databases">
        <title>Genome Sequence of Leucocoprinus birnbaumii.</title>
        <authorList>
            <person name="Buettner E."/>
        </authorList>
    </citation>
    <scope>NUCLEOTIDE SEQUENCE</scope>
    <source>
        <strain evidence="1">VT141</strain>
    </source>
</reference>
<protein>
    <submittedName>
        <fullName evidence="1">Uncharacterized protein</fullName>
    </submittedName>
</protein>
<proteinExistence type="predicted"/>
<organism evidence="1 2">
    <name type="scientific">Leucocoprinus birnbaumii</name>
    <dbReference type="NCBI Taxonomy" id="56174"/>
    <lineage>
        <taxon>Eukaryota</taxon>
        <taxon>Fungi</taxon>
        <taxon>Dikarya</taxon>
        <taxon>Basidiomycota</taxon>
        <taxon>Agaricomycotina</taxon>
        <taxon>Agaricomycetes</taxon>
        <taxon>Agaricomycetidae</taxon>
        <taxon>Agaricales</taxon>
        <taxon>Agaricineae</taxon>
        <taxon>Agaricaceae</taxon>
        <taxon>Leucocoprinus</taxon>
    </lineage>
</organism>
<name>A0AAD5W4G6_9AGAR</name>
<dbReference type="AlphaFoldDB" id="A0AAD5W4G6"/>
<evidence type="ECO:0000313" key="2">
    <source>
        <dbReference type="Proteomes" id="UP001213000"/>
    </source>
</evidence>
<evidence type="ECO:0000313" key="1">
    <source>
        <dbReference type="EMBL" id="KAJ3576643.1"/>
    </source>
</evidence>